<gene>
    <name evidence="2" type="ORF">ACFFTL_00795</name>
</gene>
<keyword evidence="3" id="KW-1185">Reference proteome</keyword>
<dbReference type="RefSeq" id="WP_345511619.1">
    <property type="nucleotide sequence ID" value="NZ_BAAAXD010000012.1"/>
</dbReference>
<evidence type="ECO:0000256" key="1">
    <source>
        <dbReference type="SAM" id="MobiDB-lite"/>
    </source>
</evidence>
<feature type="region of interest" description="Disordered" evidence="1">
    <location>
        <begin position="34"/>
        <end position="53"/>
    </location>
</feature>
<feature type="region of interest" description="Disordered" evidence="1">
    <location>
        <begin position="91"/>
        <end position="113"/>
    </location>
</feature>
<evidence type="ECO:0000313" key="2">
    <source>
        <dbReference type="EMBL" id="MFB9570909.1"/>
    </source>
</evidence>
<dbReference type="Proteomes" id="UP001589710">
    <property type="component" value="Unassembled WGS sequence"/>
</dbReference>
<sequence length="113" mass="12337">MPVIVPQGQNKLTIFYTELDHDLLTLATATALADDLDGDHSPGRSDRPCPGTPRHLAIVVDKRPSLPTRGLCKALELGLLPKNVEGTHSKPKRLVARRIPTETEPGLFTQDQP</sequence>
<proteinExistence type="predicted"/>
<organism evidence="2 3">
    <name type="scientific">Streptomyces yanii</name>
    <dbReference type="NCBI Taxonomy" id="78510"/>
    <lineage>
        <taxon>Bacteria</taxon>
        <taxon>Bacillati</taxon>
        <taxon>Actinomycetota</taxon>
        <taxon>Actinomycetes</taxon>
        <taxon>Kitasatosporales</taxon>
        <taxon>Streptomycetaceae</taxon>
        <taxon>Streptomyces</taxon>
    </lineage>
</organism>
<comment type="caution">
    <text evidence="2">The sequence shown here is derived from an EMBL/GenBank/DDBJ whole genome shotgun (WGS) entry which is preliminary data.</text>
</comment>
<feature type="compositionally biased region" description="Basic and acidic residues" evidence="1">
    <location>
        <begin position="38"/>
        <end position="47"/>
    </location>
</feature>
<protein>
    <submittedName>
        <fullName evidence="2">Uncharacterized protein</fullName>
    </submittedName>
</protein>
<name>A0ABV5R1Q8_9ACTN</name>
<dbReference type="EMBL" id="JBHMCG010000005">
    <property type="protein sequence ID" value="MFB9570909.1"/>
    <property type="molecule type" value="Genomic_DNA"/>
</dbReference>
<accession>A0ABV5R1Q8</accession>
<reference evidence="2 3" key="1">
    <citation type="submission" date="2024-09" db="EMBL/GenBank/DDBJ databases">
        <authorList>
            <person name="Sun Q."/>
            <person name="Mori K."/>
        </authorList>
    </citation>
    <scope>NUCLEOTIDE SEQUENCE [LARGE SCALE GENOMIC DNA]</scope>
    <source>
        <strain evidence="2 3">JCM 3331</strain>
    </source>
</reference>
<evidence type="ECO:0000313" key="3">
    <source>
        <dbReference type="Proteomes" id="UP001589710"/>
    </source>
</evidence>